<reference evidence="2" key="1">
    <citation type="submission" date="2019-12" db="EMBL/GenBank/DDBJ databases">
        <title>The sialotranscriptome of the gopher-tortoise tick, Amblyomma tuberculatum.</title>
        <authorList>
            <person name="Karim S."/>
            <person name="Andersen J."/>
            <person name="Kumar D."/>
            <person name="Adamson S."/>
            <person name="Ennen J."/>
            <person name="Qualis C.P."/>
            <person name="Ribeiro J.M.C."/>
        </authorList>
    </citation>
    <scope>NUCLEOTIDE SEQUENCE</scope>
    <source>
        <strain evidence="2">Removed</strain>
        <tissue evidence="2">Salivary glands</tissue>
    </source>
</reference>
<dbReference type="AlphaFoldDB" id="A0A6M2E5U1"/>
<sequence>MELLKTAVLASALLSTGVSLTSAFQQPSTPTCQLPYGIEANGKPVTTYVENCTSQLQNGEHCQYEDGTDCRKLGIGHDKEATLKVGKCENGDCALTPIPFGCNGTTRSVDTKNPQIGCTYTCTSDKGQLAYGYHTVGTVCQHVLGTSLVRATCKAFGNEVLCRQTPEAIPKC</sequence>
<dbReference type="EMBL" id="GIDH01001347">
    <property type="protein sequence ID" value="NOV53290.1"/>
    <property type="molecule type" value="Transcribed_RNA"/>
</dbReference>
<evidence type="ECO:0000256" key="1">
    <source>
        <dbReference type="SAM" id="SignalP"/>
    </source>
</evidence>
<proteinExistence type="predicted"/>
<name>A0A6M2E5U1_9ACAR</name>
<feature type="chain" id="PRO_5027067128" evidence="1">
    <location>
        <begin position="24"/>
        <end position="172"/>
    </location>
</feature>
<protein>
    <submittedName>
        <fullName evidence="2">Putative conserved secreted protein</fullName>
    </submittedName>
</protein>
<keyword evidence="1" id="KW-0732">Signal</keyword>
<evidence type="ECO:0000313" key="2">
    <source>
        <dbReference type="EMBL" id="NOV53290.1"/>
    </source>
</evidence>
<organism evidence="2">
    <name type="scientific">Amblyomma tuberculatum</name>
    <dbReference type="NCBI Taxonomy" id="48802"/>
    <lineage>
        <taxon>Eukaryota</taxon>
        <taxon>Metazoa</taxon>
        <taxon>Ecdysozoa</taxon>
        <taxon>Arthropoda</taxon>
        <taxon>Chelicerata</taxon>
        <taxon>Arachnida</taxon>
        <taxon>Acari</taxon>
        <taxon>Parasitiformes</taxon>
        <taxon>Ixodida</taxon>
        <taxon>Ixodoidea</taxon>
        <taxon>Ixodidae</taxon>
        <taxon>Amblyomminae</taxon>
        <taxon>Amblyomma</taxon>
    </lineage>
</organism>
<accession>A0A6M2E5U1</accession>
<feature type="signal peptide" evidence="1">
    <location>
        <begin position="1"/>
        <end position="23"/>
    </location>
</feature>